<reference evidence="1 2" key="1">
    <citation type="submission" date="2023-07" db="EMBL/GenBank/DDBJ databases">
        <title>Closed genome sequence of Methanimicrococcus sp. Es2.</title>
        <authorList>
            <person name="Protasov E."/>
            <person name="Platt K."/>
            <person name="Reeh H."/>
            <person name="Poehlein A."/>
            <person name="Daniel R."/>
            <person name="Brune A."/>
        </authorList>
    </citation>
    <scope>NUCLEOTIDE SEQUENCE [LARGE SCALE GENOMIC DNA]</scope>
    <source>
        <strain evidence="1 2">Es2</strain>
    </source>
</reference>
<keyword evidence="2" id="KW-1185">Reference proteome</keyword>
<organism evidence="1 2">
    <name type="scientific">Methanimicrococcus stummii</name>
    <dbReference type="NCBI Taxonomy" id="3028294"/>
    <lineage>
        <taxon>Archaea</taxon>
        <taxon>Methanobacteriati</taxon>
        <taxon>Methanobacteriota</taxon>
        <taxon>Stenosarchaea group</taxon>
        <taxon>Methanomicrobia</taxon>
        <taxon>Methanosarcinales</taxon>
        <taxon>Methanosarcinaceae</taxon>
        <taxon>Methanimicrococcus</taxon>
    </lineage>
</organism>
<protein>
    <submittedName>
        <fullName evidence="1">Uncharacterized protein</fullName>
    </submittedName>
</protein>
<evidence type="ECO:0000313" key="1">
    <source>
        <dbReference type="EMBL" id="WNY28027.1"/>
    </source>
</evidence>
<sequence length="140" mass="16453">MVTEISQFDLSLPSDSLPLHEISRLLTEMSDSVSYCLNGFISPDPSLILRRPLELNFRYEDELYIIENAVFNLFSFSENLETAVLEIEQHFSFLWEEYVLEDEQRLAPESIRLKKLLTEYLESRECSQKHTKQGISNPRF</sequence>
<proteinExistence type="predicted"/>
<dbReference type="AlphaFoldDB" id="A0AA96ZYD4"/>
<accession>A0AA96ZYD4</accession>
<name>A0AA96ZYD4_9EURY</name>
<dbReference type="RefSeq" id="WP_316559588.1">
    <property type="nucleotide sequence ID" value="NZ_CP131062.1"/>
</dbReference>
<dbReference type="EMBL" id="CP131062">
    <property type="protein sequence ID" value="WNY28027.1"/>
    <property type="molecule type" value="Genomic_DNA"/>
</dbReference>
<gene>
    <name evidence="1" type="ORF">MmiEs2_02070</name>
</gene>
<evidence type="ECO:0000313" key="2">
    <source>
        <dbReference type="Proteomes" id="UP001302662"/>
    </source>
</evidence>
<dbReference type="GeneID" id="85196660"/>
<dbReference type="KEGG" id="mees:MmiEs2_02070"/>
<dbReference type="Proteomes" id="UP001302662">
    <property type="component" value="Chromosome"/>
</dbReference>